<reference evidence="1" key="1">
    <citation type="submission" date="2014-03" db="EMBL/GenBank/DDBJ databases">
        <title>The sialotranscriptome of Amblyomma triste, Amblyomma parvum and Amblyomma cajennense ticks, uncovered by 454-based RNA-seq.</title>
        <authorList>
            <person name="Garcia G.R."/>
            <person name="Gardinassi L.G."/>
            <person name="Ribeiro J.M."/>
            <person name="Anatriello E."/>
            <person name="Ferreira B.R."/>
            <person name="Moreira H.N."/>
            <person name="Mafra C."/>
            <person name="Olegario M.M."/>
            <person name="Szabo P.J."/>
            <person name="Miranda-Santos I.K."/>
            <person name="Maruyama S.R."/>
        </authorList>
    </citation>
    <scope>NUCLEOTIDE SEQUENCE</scope>
    <source>
        <strain evidence="1">Uberlandia</strain>
        <tissue evidence="1">Salivary glands</tissue>
    </source>
</reference>
<accession>A0A023FBE5</accession>
<evidence type="ECO:0000313" key="1">
    <source>
        <dbReference type="EMBL" id="JAC18812.1"/>
    </source>
</evidence>
<organism evidence="1">
    <name type="scientific">Amblyomma cajennense</name>
    <name type="common">Cayenne tick</name>
    <name type="synonym">Acarus cajennensis</name>
    <dbReference type="NCBI Taxonomy" id="34607"/>
    <lineage>
        <taxon>Eukaryota</taxon>
        <taxon>Metazoa</taxon>
        <taxon>Ecdysozoa</taxon>
        <taxon>Arthropoda</taxon>
        <taxon>Chelicerata</taxon>
        <taxon>Arachnida</taxon>
        <taxon>Acari</taxon>
        <taxon>Parasitiformes</taxon>
        <taxon>Ixodida</taxon>
        <taxon>Ixodoidea</taxon>
        <taxon>Ixodidae</taxon>
        <taxon>Amblyomminae</taxon>
        <taxon>Amblyomma</taxon>
    </lineage>
</organism>
<proteinExistence type="evidence at transcript level"/>
<dbReference type="EMBL" id="GBBK01005670">
    <property type="protein sequence ID" value="JAC18812.1"/>
    <property type="molecule type" value="mRNA"/>
</dbReference>
<sequence>MRHSSVAKSVLGQLSYLVIFGAVDARIDALETCELRRRHHTSSHTRSSVRLSHSSILHLLLTECIQYTHLLNLQLAHLVLEPLHT</sequence>
<dbReference type="AlphaFoldDB" id="A0A023FBE5"/>
<name>A0A023FBE5_AMBCJ</name>
<protein>
    <submittedName>
        <fullName evidence="1">Putative secreted protein</fullName>
    </submittedName>
</protein>